<sequence length="337" mass="37886">RLIHCVMVVEGFTTWSELRKWKPELDDIQRVAQEIVNRFTYVGAAKRAQAAGDDWFAHEVYFIRDALIFCRFEHAVSCADAGAVLRVLKYWAFAFRGAGQHNYARECVEILVRWQYEVTDVMRAALEKAWFVNRWGKPGRWIAADLYLEQCNFWVKRVFVASGNGKTVGYIMKKGSACVESFRHISHLFANVFGDPDHHRRSKEVAFQQDLRVLVEAMIADNAHVIAADKHFVPATGSGDVINLGAEVWQIGKFDDYLQSTVYDPQLGYPMVSREAERTANNIASIFDTDTAFDSPVNPLEYNSYVDLLGAEDDTSGGMQGGLLGGGGEFATGMEDD</sequence>
<feature type="non-terminal residue" evidence="2">
    <location>
        <position position="1"/>
    </location>
</feature>
<name>A0A4Y9YN42_9APHY</name>
<accession>A0A4Y9YN42</accession>
<proteinExistence type="predicted"/>
<dbReference type="InterPro" id="IPR046496">
    <property type="entry name" value="DUF6589"/>
</dbReference>
<organism evidence="2 3">
    <name type="scientific">Rhodofomes roseus</name>
    <dbReference type="NCBI Taxonomy" id="34475"/>
    <lineage>
        <taxon>Eukaryota</taxon>
        <taxon>Fungi</taxon>
        <taxon>Dikarya</taxon>
        <taxon>Basidiomycota</taxon>
        <taxon>Agaricomycotina</taxon>
        <taxon>Agaricomycetes</taxon>
        <taxon>Polyporales</taxon>
        <taxon>Rhodofomes</taxon>
    </lineage>
</organism>
<dbReference type="Pfam" id="PF20231">
    <property type="entry name" value="DUF6589"/>
    <property type="match status" value="1"/>
</dbReference>
<reference evidence="2 3" key="1">
    <citation type="submission" date="2019-01" db="EMBL/GenBank/DDBJ databases">
        <title>Genome sequencing of the rare red list fungi Fomitopsis rosea.</title>
        <authorList>
            <person name="Buettner E."/>
            <person name="Kellner H."/>
        </authorList>
    </citation>
    <scope>NUCLEOTIDE SEQUENCE [LARGE SCALE GENOMIC DNA]</scope>
    <source>
        <strain evidence="2 3">DSM 105464</strain>
    </source>
</reference>
<gene>
    <name evidence="2" type="ORF">EVJ58_g3868</name>
</gene>
<feature type="domain" description="DUF6589" evidence="1">
    <location>
        <begin position="1"/>
        <end position="200"/>
    </location>
</feature>
<dbReference type="Proteomes" id="UP000298390">
    <property type="component" value="Unassembled WGS sequence"/>
</dbReference>
<evidence type="ECO:0000313" key="3">
    <source>
        <dbReference type="Proteomes" id="UP000298390"/>
    </source>
</evidence>
<dbReference type="AlphaFoldDB" id="A0A4Y9YN42"/>
<evidence type="ECO:0000313" key="2">
    <source>
        <dbReference type="EMBL" id="TFY62409.1"/>
    </source>
</evidence>
<evidence type="ECO:0000259" key="1">
    <source>
        <dbReference type="Pfam" id="PF20231"/>
    </source>
</evidence>
<comment type="caution">
    <text evidence="2">The sequence shown here is derived from an EMBL/GenBank/DDBJ whole genome shotgun (WGS) entry which is preliminary data.</text>
</comment>
<protein>
    <recommendedName>
        <fullName evidence="1">DUF6589 domain-containing protein</fullName>
    </recommendedName>
</protein>
<dbReference type="EMBL" id="SEKV01000167">
    <property type="protein sequence ID" value="TFY62409.1"/>
    <property type="molecule type" value="Genomic_DNA"/>
</dbReference>